<dbReference type="HAMAP" id="MF_00158">
    <property type="entry name" value="PanC"/>
    <property type="match status" value="1"/>
</dbReference>
<keyword evidence="4 8" id="KW-0566">Pantothenate biosynthesis</keyword>
<dbReference type="Proteomes" id="UP000037784">
    <property type="component" value="Unassembled WGS sequence"/>
</dbReference>
<dbReference type="EC" id="6.3.2.1" evidence="8"/>
<evidence type="ECO:0000313" key="10">
    <source>
        <dbReference type="Proteomes" id="UP000037784"/>
    </source>
</evidence>
<protein>
    <recommendedName>
        <fullName evidence="8">Pantothenate synthetase</fullName>
        <shortName evidence="8">PS</shortName>
        <ecNumber evidence="8">6.3.2.1</ecNumber>
    </recommendedName>
    <alternativeName>
        <fullName evidence="8">Pantoate--beta-alanine ligase</fullName>
    </alternativeName>
    <alternativeName>
        <fullName evidence="8">Pantoate-activating enzyme</fullName>
    </alternativeName>
</protein>
<dbReference type="CDD" id="cd00560">
    <property type="entry name" value="PanC"/>
    <property type="match status" value="1"/>
</dbReference>
<comment type="subunit">
    <text evidence="8">Homodimer.</text>
</comment>
<feature type="binding site" evidence="8">
    <location>
        <begin position="53"/>
        <end position="60"/>
    </location>
    <ligand>
        <name>ATP</name>
        <dbReference type="ChEBI" id="CHEBI:30616"/>
    </ligand>
</feature>
<proteinExistence type="inferred from homology"/>
<evidence type="ECO:0000256" key="8">
    <source>
        <dbReference type="HAMAP-Rule" id="MF_00158"/>
    </source>
</evidence>
<feature type="binding site" evidence="8">
    <location>
        <position position="84"/>
    </location>
    <ligand>
        <name>beta-alanine</name>
        <dbReference type="ChEBI" id="CHEBI:57966"/>
    </ligand>
</feature>
<evidence type="ECO:0000313" key="9">
    <source>
        <dbReference type="EMBL" id="GAP63082.1"/>
    </source>
</evidence>
<comment type="pathway">
    <text evidence="1 8">Cofactor biosynthesis; (R)-pantothenate biosynthesis; (R)-pantothenate from (R)-pantoate and beta-alanine: step 1/1.</text>
</comment>
<evidence type="ECO:0000256" key="3">
    <source>
        <dbReference type="ARBA" id="ARBA00022598"/>
    </source>
</evidence>
<dbReference type="PANTHER" id="PTHR21299">
    <property type="entry name" value="CYTIDYLATE KINASE/PANTOATE-BETA-ALANINE LIGASE"/>
    <property type="match status" value="1"/>
</dbReference>
<evidence type="ECO:0000256" key="5">
    <source>
        <dbReference type="ARBA" id="ARBA00022741"/>
    </source>
</evidence>
<keyword evidence="3 8" id="KW-0436">Ligase</keyword>
<dbReference type="NCBIfam" id="TIGR00018">
    <property type="entry name" value="panC"/>
    <property type="match status" value="1"/>
</dbReference>
<dbReference type="GO" id="GO:0015940">
    <property type="term" value="P:pantothenate biosynthetic process"/>
    <property type="evidence" value="ECO:0007669"/>
    <property type="project" value="UniProtKB-UniRule"/>
</dbReference>
<dbReference type="SUPFAM" id="SSF52374">
    <property type="entry name" value="Nucleotidylyl transferase"/>
    <property type="match status" value="1"/>
</dbReference>
<sequence>MAFGARWRRDTIQPQPTDVTHQEEEAMQVCHTIEELRAARAQLPAPVGFVPTMGYLHAGHLELVRRSLLENAATVVSIFVNPIQFDRKDDLDAYPRDVPRDLRLLEEAGVDLVFVPDVEVMYPEGFATTVHISGITEVLEGAHRPGHFDGVATVVSKLFNIVQPDRAYFGQKDAQQVVVVKRLVADLNFPIEIRTVPTVREHDGLALSSRNVRLSPEGRAIAPKLYQALHAAEEAWLRGERRAEVLRGIVEERLAEEPAIRVEYVSLAHPEQLHELSGEIEAGLLSLAAWIDNVRLIDNVPLPPVKE</sequence>
<dbReference type="GO" id="GO:0005524">
    <property type="term" value="F:ATP binding"/>
    <property type="evidence" value="ECO:0007669"/>
    <property type="project" value="UniProtKB-KW"/>
</dbReference>
<dbReference type="InterPro" id="IPR014729">
    <property type="entry name" value="Rossmann-like_a/b/a_fold"/>
</dbReference>
<comment type="miscellaneous">
    <text evidence="8">The reaction proceeds by a bi uni uni bi ping pong mechanism.</text>
</comment>
<comment type="similarity">
    <text evidence="2 8">Belongs to the pantothenate synthetase family.</text>
</comment>
<evidence type="ECO:0000256" key="2">
    <source>
        <dbReference type="ARBA" id="ARBA00009256"/>
    </source>
</evidence>
<gene>
    <name evidence="8 9" type="primary">panC</name>
    <name evidence="9" type="ORF">ARMA_1505</name>
</gene>
<keyword evidence="6 8" id="KW-0067">ATP-binding</keyword>
<dbReference type="GO" id="GO:0004592">
    <property type="term" value="F:pantoate-beta-alanine ligase activity"/>
    <property type="evidence" value="ECO:0007669"/>
    <property type="project" value="UniProtKB-UniRule"/>
</dbReference>
<dbReference type="Pfam" id="PF02569">
    <property type="entry name" value="Pantoate_ligase"/>
    <property type="match status" value="1"/>
</dbReference>
<feature type="binding site" evidence="8">
    <location>
        <position position="176"/>
    </location>
    <ligand>
        <name>(R)-pantoate</name>
        <dbReference type="ChEBI" id="CHEBI:15980"/>
    </ligand>
</feature>
<evidence type="ECO:0000256" key="4">
    <source>
        <dbReference type="ARBA" id="ARBA00022655"/>
    </source>
</evidence>
<dbReference type="InParanoid" id="A0A0M8K8T2"/>
<organism evidence="9 10">
    <name type="scientific">Ardenticatena maritima</name>
    <dbReference type="NCBI Taxonomy" id="872965"/>
    <lineage>
        <taxon>Bacteria</taxon>
        <taxon>Bacillati</taxon>
        <taxon>Chloroflexota</taxon>
        <taxon>Ardenticatenia</taxon>
        <taxon>Ardenticatenales</taxon>
        <taxon>Ardenticatenaceae</taxon>
        <taxon>Ardenticatena</taxon>
    </lineage>
</organism>
<keyword evidence="8" id="KW-0963">Cytoplasm</keyword>
<reference evidence="10" key="2">
    <citation type="submission" date="2015-08" db="EMBL/GenBank/DDBJ databases">
        <title>Draft Genome Sequence of a Heterotrophic Facultative Anaerobic Bacterium Ardenticatena maritima Strain 110S.</title>
        <authorList>
            <person name="Kawaichi S."/>
            <person name="Yoshida T."/>
            <person name="Sako Y."/>
            <person name="Nakamura R."/>
        </authorList>
    </citation>
    <scope>NUCLEOTIDE SEQUENCE [LARGE SCALE GENOMIC DNA]</scope>
    <source>
        <strain evidence="10">110S</strain>
    </source>
</reference>
<dbReference type="FunFam" id="3.40.50.620:FF:000013">
    <property type="entry name" value="Pantothenate synthetase"/>
    <property type="match status" value="1"/>
</dbReference>
<name>A0A0M8K8T2_9CHLR</name>
<dbReference type="InterPro" id="IPR003721">
    <property type="entry name" value="Pantoate_ligase"/>
</dbReference>
<feature type="active site" description="Proton donor" evidence="8">
    <location>
        <position position="60"/>
    </location>
</feature>
<dbReference type="AlphaFoldDB" id="A0A0M8K8T2"/>
<evidence type="ECO:0000256" key="6">
    <source>
        <dbReference type="ARBA" id="ARBA00022840"/>
    </source>
</evidence>
<evidence type="ECO:0000256" key="1">
    <source>
        <dbReference type="ARBA" id="ARBA00004990"/>
    </source>
</evidence>
<dbReference type="GO" id="GO:0005829">
    <property type="term" value="C:cytosol"/>
    <property type="evidence" value="ECO:0007669"/>
    <property type="project" value="TreeGrafter"/>
</dbReference>
<dbReference type="PANTHER" id="PTHR21299:SF1">
    <property type="entry name" value="PANTOATE--BETA-ALANINE LIGASE"/>
    <property type="match status" value="1"/>
</dbReference>
<dbReference type="FunCoup" id="A0A0M8K8T2">
    <property type="interactions" value="465"/>
</dbReference>
<feature type="binding site" evidence="8">
    <location>
        <position position="84"/>
    </location>
    <ligand>
        <name>(R)-pantoate</name>
        <dbReference type="ChEBI" id="CHEBI:15980"/>
    </ligand>
</feature>
<dbReference type="UniPathway" id="UPA00028">
    <property type="reaction ID" value="UER00005"/>
</dbReference>
<dbReference type="Gene3D" id="3.30.1300.10">
    <property type="entry name" value="Pantoate-beta-alanine ligase, C-terminal domain"/>
    <property type="match status" value="1"/>
</dbReference>
<accession>A0A0M8K8T2</accession>
<keyword evidence="10" id="KW-1185">Reference proteome</keyword>
<evidence type="ECO:0000256" key="7">
    <source>
        <dbReference type="ARBA" id="ARBA00048258"/>
    </source>
</evidence>
<feature type="binding site" evidence="8">
    <location>
        <begin position="170"/>
        <end position="173"/>
    </location>
    <ligand>
        <name>ATP</name>
        <dbReference type="ChEBI" id="CHEBI:30616"/>
    </ligand>
</feature>
<dbReference type="InterPro" id="IPR042176">
    <property type="entry name" value="Pantoate_ligase_C"/>
</dbReference>
<dbReference type="EMBL" id="BBZA01000113">
    <property type="protein sequence ID" value="GAP63082.1"/>
    <property type="molecule type" value="Genomic_DNA"/>
</dbReference>
<dbReference type="Gene3D" id="3.40.50.620">
    <property type="entry name" value="HUPs"/>
    <property type="match status" value="1"/>
</dbReference>
<comment type="function">
    <text evidence="8">Catalyzes the condensation of pantoate with beta-alanine in an ATP-dependent reaction via a pantoyl-adenylate intermediate.</text>
</comment>
<comment type="caution">
    <text evidence="9">The sequence shown here is derived from an EMBL/GenBank/DDBJ whole genome shotgun (WGS) entry which is preliminary data.</text>
</comment>
<keyword evidence="5 8" id="KW-0547">Nucleotide-binding</keyword>
<feature type="binding site" evidence="8">
    <location>
        <position position="199"/>
    </location>
    <ligand>
        <name>ATP</name>
        <dbReference type="ChEBI" id="CHEBI:30616"/>
    </ligand>
</feature>
<feature type="binding site" evidence="8">
    <location>
        <begin position="207"/>
        <end position="210"/>
    </location>
    <ligand>
        <name>ATP</name>
        <dbReference type="ChEBI" id="CHEBI:30616"/>
    </ligand>
</feature>
<comment type="subcellular location">
    <subcellularLocation>
        <location evidence="8">Cytoplasm</location>
    </subcellularLocation>
</comment>
<reference evidence="9 10" key="1">
    <citation type="journal article" date="2015" name="Genome Announc.">
        <title>Draft Genome Sequence of a Heterotrophic Facultative Anaerobic Thermophilic Bacterium, Ardenticatena maritima Strain 110ST.</title>
        <authorList>
            <person name="Kawaichi S."/>
            <person name="Yoshida T."/>
            <person name="Sako Y."/>
            <person name="Nakamura R."/>
        </authorList>
    </citation>
    <scope>NUCLEOTIDE SEQUENCE [LARGE SCALE GENOMIC DNA]</scope>
    <source>
        <strain evidence="9 10">110S</strain>
    </source>
</reference>
<dbReference type="STRING" id="872965.SE16_09525"/>
<comment type="catalytic activity">
    <reaction evidence="7 8">
        <text>(R)-pantoate + beta-alanine + ATP = (R)-pantothenate + AMP + diphosphate + H(+)</text>
        <dbReference type="Rhea" id="RHEA:10912"/>
        <dbReference type="ChEBI" id="CHEBI:15378"/>
        <dbReference type="ChEBI" id="CHEBI:15980"/>
        <dbReference type="ChEBI" id="CHEBI:29032"/>
        <dbReference type="ChEBI" id="CHEBI:30616"/>
        <dbReference type="ChEBI" id="CHEBI:33019"/>
        <dbReference type="ChEBI" id="CHEBI:57966"/>
        <dbReference type="ChEBI" id="CHEBI:456215"/>
        <dbReference type="EC" id="6.3.2.1"/>
    </reaction>
</comment>